<dbReference type="EMBL" id="SKBL01000013">
    <property type="protein sequence ID" value="TFU15737.1"/>
    <property type="molecule type" value="Genomic_DNA"/>
</dbReference>
<comment type="caution">
    <text evidence="2">The sequence shown here is derived from an EMBL/GenBank/DDBJ whole genome shotgun (WGS) entry which is preliminary data.</text>
</comment>
<keyword evidence="1" id="KW-0812">Transmembrane</keyword>
<evidence type="ECO:0000313" key="2">
    <source>
        <dbReference type="EMBL" id="TFU15737.1"/>
    </source>
</evidence>
<sequence length="101" mass="11045">MKRMALGLASAASTFWGFLWFLGAFAEGGRWLGIGVLLMALATLYAWRRPRPGGWVLLGEGWFLAASLAGFRPLLVFALTALPYLLAGGYLVISLRKEEEP</sequence>
<feature type="transmembrane region" description="Helical" evidence="1">
    <location>
        <begin position="31"/>
        <end position="47"/>
    </location>
</feature>
<feature type="transmembrane region" description="Helical" evidence="1">
    <location>
        <begin position="77"/>
        <end position="95"/>
    </location>
</feature>
<evidence type="ECO:0008006" key="4">
    <source>
        <dbReference type="Google" id="ProtNLM"/>
    </source>
</evidence>
<dbReference type="Proteomes" id="UP000297244">
    <property type="component" value="Unassembled WGS sequence"/>
</dbReference>
<accession>A0ABY2K5H3</accession>
<reference evidence="2 3" key="1">
    <citation type="submission" date="2019-03" db="EMBL/GenBank/DDBJ databases">
        <title>Thermus tengchongensis species for the arsenic transformation mechanism.</title>
        <authorList>
            <person name="Yuan G.C."/>
        </authorList>
    </citation>
    <scope>NUCLEOTIDE SEQUENCE [LARGE SCALE GENOMIC DNA]</scope>
    <source>
        <strain evidence="2 3">15Y</strain>
    </source>
</reference>
<organism evidence="2 3">
    <name type="scientific">Thermus tengchongensis</name>
    <dbReference type="NCBI Taxonomy" id="1214928"/>
    <lineage>
        <taxon>Bacteria</taxon>
        <taxon>Thermotogati</taxon>
        <taxon>Deinococcota</taxon>
        <taxon>Deinococci</taxon>
        <taxon>Thermales</taxon>
        <taxon>Thermaceae</taxon>
        <taxon>Thermus</taxon>
    </lineage>
</organism>
<keyword evidence="1" id="KW-0472">Membrane</keyword>
<keyword evidence="3" id="KW-1185">Reference proteome</keyword>
<proteinExistence type="predicted"/>
<protein>
    <recommendedName>
        <fullName evidence="4">Integral membrane protein</fullName>
    </recommendedName>
</protein>
<evidence type="ECO:0000256" key="1">
    <source>
        <dbReference type="SAM" id="Phobius"/>
    </source>
</evidence>
<name>A0ABY2K5H3_9DEIN</name>
<keyword evidence="1" id="KW-1133">Transmembrane helix</keyword>
<gene>
    <name evidence="2" type="ORF">E0489_08275</name>
</gene>
<evidence type="ECO:0000313" key="3">
    <source>
        <dbReference type="Proteomes" id="UP000297244"/>
    </source>
</evidence>
<dbReference type="RefSeq" id="WP_135343550.1">
    <property type="nucleotide sequence ID" value="NZ_ML214248.1"/>
</dbReference>